<comment type="caution">
    <text evidence="1">The sequence shown here is derived from an EMBL/GenBank/DDBJ whole genome shotgun (WGS) entry which is preliminary data.</text>
</comment>
<dbReference type="PANTHER" id="PTHR15460:SF3">
    <property type="entry name" value="PEROXISOMAL MEMBRANE PROTEIN 4"/>
    <property type="match status" value="1"/>
</dbReference>
<organism evidence="1 2">
    <name type="scientific">Triparma strigata</name>
    <dbReference type="NCBI Taxonomy" id="1606541"/>
    <lineage>
        <taxon>Eukaryota</taxon>
        <taxon>Sar</taxon>
        <taxon>Stramenopiles</taxon>
        <taxon>Ochrophyta</taxon>
        <taxon>Bolidophyceae</taxon>
        <taxon>Parmales</taxon>
        <taxon>Triparmaceae</taxon>
        <taxon>Triparma</taxon>
    </lineage>
</organism>
<dbReference type="GO" id="GO:0005778">
    <property type="term" value="C:peroxisomal membrane"/>
    <property type="evidence" value="ECO:0007669"/>
    <property type="project" value="TreeGrafter"/>
</dbReference>
<dbReference type="AlphaFoldDB" id="A0A9W6ZQF6"/>
<sequence length="211" mass="23611">MPIPSSNLLHHLPPTLLSPLLSSFSGIKYALKLRLPHALLMTYLFTPSLPPSQKLSRIKSVLLSHATSLGLHALIYKLTLLLLNKLTKKSGHTLQKIGRPLRPYHSFLAGAVGGYVVWGDFTSVNYQVNLYLLGRVLAGIVNARDGKGGNVEPKGYRFMSVVVWGAVMYLFEKEPESLQYGLRSSMEEVYRLDERVEAGMSIMSTRRDQER</sequence>
<name>A0A9W6ZQF6_9STRA</name>
<proteinExistence type="predicted"/>
<evidence type="ECO:0000313" key="1">
    <source>
        <dbReference type="EMBL" id="GMH54714.1"/>
    </source>
</evidence>
<dbReference type="PANTHER" id="PTHR15460">
    <property type="entry name" value="PEROXISOMAL MEMBRANE PROTEIN 4"/>
    <property type="match status" value="1"/>
</dbReference>
<dbReference type="EMBL" id="BRXY01000029">
    <property type="protein sequence ID" value="GMH54714.1"/>
    <property type="molecule type" value="Genomic_DNA"/>
</dbReference>
<dbReference type="Proteomes" id="UP001165085">
    <property type="component" value="Unassembled WGS sequence"/>
</dbReference>
<evidence type="ECO:0008006" key="3">
    <source>
        <dbReference type="Google" id="ProtNLM"/>
    </source>
</evidence>
<gene>
    <name evidence="1" type="ORF">TrST_g5684</name>
</gene>
<dbReference type="OrthoDB" id="39659at2759"/>
<evidence type="ECO:0000313" key="2">
    <source>
        <dbReference type="Proteomes" id="UP001165085"/>
    </source>
</evidence>
<reference evidence="2" key="1">
    <citation type="journal article" date="2023" name="Commun. Biol.">
        <title>Genome analysis of Parmales, the sister group of diatoms, reveals the evolutionary specialization of diatoms from phago-mixotrophs to photoautotrophs.</title>
        <authorList>
            <person name="Ban H."/>
            <person name="Sato S."/>
            <person name="Yoshikawa S."/>
            <person name="Yamada K."/>
            <person name="Nakamura Y."/>
            <person name="Ichinomiya M."/>
            <person name="Sato N."/>
            <person name="Blanc-Mathieu R."/>
            <person name="Endo H."/>
            <person name="Kuwata A."/>
            <person name="Ogata H."/>
        </authorList>
    </citation>
    <scope>NUCLEOTIDE SEQUENCE [LARGE SCALE GENOMIC DNA]</scope>
    <source>
        <strain evidence="2">NIES 3701</strain>
    </source>
</reference>
<keyword evidence="2" id="KW-1185">Reference proteome</keyword>
<protein>
    <recommendedName>
        <fullName evidence="3">Peroxisomal membrane protein 4</fullName>
    </recommendedName>
</protein>
<dbReference type="InterPro" id="IPR019531">
    <property type="entry name" value="Pmp4"/>
</dbReference>
<accession>A0A9W6ZQF6</accession>